<sequence>MIRRKEFDRSRLIIDTIGGEAPLFHANMKANDTWKAHRKLLQDLMAPEYLNHVAAPKIYKSVTRLMKLWRMKYDVIGTVPFQPKEDLFHAALDTIFDFGYGDAAVERMLIPQLEVMNQLTKEQKDSIRDRAKQGKAFEFPAAAAPAHMQAILKTASHMLPPMVYGFPAIGWFIIGLLPGVKKMRAIRDAFIKGQVLKSAEKLESASEKDEKASIQSALDHIAARERAMAEKAGRKPIYWSQAIHDEVFGFNAAGHDSTSTALMWAVKYLADCTDVQKRLRETLRSVFADAYAEDCQPAESDFVSARIPYVDAVAEEILRLAHVVPVQERECIEDAVILGHHIPKGTFMFLANKGPGYTEPALAVDESLRSESCQAALKEKRTVILAESQQVHMDEFRPERWLVTNAQGQETFDLTAWPASHFGMGRRGCFGQKLARLEIKTIVSLLIWNFELLPCPADMSSYEEIQPKLREPAQCFISLKPVLNV</sequence>
<dbReference type="Proteomes" id="UP001148737">
    <property type="component" value="Unassembled WGS sequence"/>
</dbReference>
<gene>
    <name evidence="1" type="ORF">NLG97_g9073</name>
</gene>
<keyword evidence="2" id="KW-1185">Reference proteome</keyword>
<organism evidence="1 2">
    <name type="scientific">Lecanicillium saksenae</name>
    <dbReference type="NCBI Taxonomy" id="468837"/>
    <lineage>
        <taxon>Eukaryota</taxon>
        <taxon>Fungi</taxon>
        <taxon>Dikarya</taxon>
        <taxon>Ascomycota</taxon>
        <taxon>Pezizomycotina</taxon>
        <taxon>Sordariomycetes</taxon>
        <taxon>Hypocreomycetidae</taxon>
        <taxon>Hypocreales</taxon>
        <taxon>Cordycipitaceae</taxon>
        <taxon>Lecanicillium</taxon>
    </lineage>
</organism>
<accession>A0ACC1QH36</accession>
<evidence type="ECO:0000313" key="2">
    <source>
        <dbReference type="Proteomes" id="UP001148737"/>
    </source>
</evidence>
<proteinExistence type="predicted"/>
<evidence type="ECO:0000313" key="1">
    <source>
        <dbReference type="EMBL" id="KAJ3476615.1"/>
    </source>
</evidence>
<name>A0ACC1QH36_9HYPO</name>
<comment type="caution">
    <text evidence="1">The sequence shown here is derived from an EMBL/GenBank/DDBJ whole genome shotgun (WGS) entry which is preliminary data.</text>
</comment>
<reference evidence="1" key="1">
    <citation type="submission" date="2022-07" db="EMBL/GenBank/DDBJ databases">
        <title>Genome Sequence of Lecanicillium saksenae.</title>
        <authorList>
            <person name="Buettner E."/>
        </authorList>
    </citation>
    <scope>NUCLEOTIDE SEQUENCE</scope>
    <source>
        <strain evidence="1">VT-O1</strain>
    </source>
</reference>
<dbReference type="EMBL" id="JANAKD010001771">
    <property type="protein sequence ID" value="KAJ3476615.1"/>
    <property type="molecule type" value="Genomic_DNA"/>
</dbReference>
<protein>
    <submittedName>
        <fullName evidence="1">Uncharacterized protein</fullName>
    </submittedName>
</protein>